<organism evidence="1 2">
    <name type="scientific">Sporolactobacillus inulinus</name>
    <dbReference type="NCBI Taxonomy" id="2078"/>
    <lineage>
        <taxon>Bacteria</taxon>
        <taxon>Bacillati</taxon>
        <taxon>Bacillota</taxon>
        <taxon>Bacilli</taxon>
        <taxon>Bacillales</taxon>
        <taxon>Sporolactobacillaceae</taxon>
        <taxon>Sporolactobacillus</taxon>
    </lineage>
</organism>
<accession>A0A4Y1Z6J7</accession>
<proteinExistence type="predicted"/>
<keyword evidence="1" id="KW-0808">Transferase</keyword>
<dbReference type="AlphaFoldDB" id="A0A4Y1Z6J7"/>
<dbReference type="EMBL" id="BEXB01000001">
    <property type="protein sequence ID" value="GAY74655.1"/>
    <property type="molecule type" value="Genomic_DNA"/>
</dbReference>
<reference evidence="1 2" key="1">
    <citation type="submission" date="2017-11" db="EMBL/GenBank/DDBJ databases">
        <title>Draft Genome Sequence of Sporolactobacillus inulinus NBRC 111894 Isolated from Koso, a Japanese Sugar-Vegetable Fermented Beverage.</title>
        <authorList>
            <person name="Chiou T.Y."/>
            <person name="Oshima K."/>
            <person name="Suda W."/>
            <person name="Hattori M."/>
            <person name="Takahashi T."/>
        </authorList>
    </citation>
    <scope>NUCLEOTIDE SEQUENCE [LARGE SCALE GENOMIC DNA]</scope>
    <source>
        <strain evidence="1 2">NBRC111894</strain>
    </source>
</reference>
<name>A0A4Y1Z6J7_9BACL</name>
<dbReference type="Proteomes" id="UP000319716">
    <property type="component" value="Unassembled WGS sequence"/>
</dbReference>
<evidence type="ECO:0000313" key="1">
    <source>
        <dbReference type="EMBL" id="GAY74655.1"/>
    </source>
</evidence>
<gene>
    <name evidence="1" type="ORF">NBRC111894_209</name>
</gene>
<evidence type="ECO:0000313" key="2">
    <source>
        <dbReference type="Proteomes" id="UP000319716"/>
    </source>
</evidence>
<sequence length="52" mass="5932">MSEQTSSKVDFSKYFQPPSLKDARRRRRQAVQIINDFSIPEDMAAIGRGNST</sequence>
<protein>
    <submittedName>
        <fullName evidence="1">tRNA-i(6)A37 methylthiotransferase</fullName>
    </submittedName>
</protein>
<dbReference type="GO" id="GO:0016740">
    <property type="term" value="F:transferase activity"/>
    <property type="evidence" value="ECO:0007669"/>
    <property type="project" value="UniProtKB-KW"/>
</dbReference>
<comment type="caution">
    <text evidence="1">The sequence shown here is derived from an EMBL/GenBank/DDBJ whole genome shotgun (WGS) entry which is preliminary data.</text>
</comment>